<dbReference type="GO" id="GO:0008483">
    <property type="term" value="F:transaminase activity"/>
    <property type="evidence" value="ECO:0007669"/>
    <property type="project" value="TreeGrafter"/>
</dbReference>
<dbReference type="InterPro" id="IPR050478">
    <property type="entry name" value="Ethylene_sulfur-biosynth"/>
</dbReference>
<protein>
    <submittedName>
        <fullName evidence="2">Putative PLP-dependent transferase</fullName>
    </submittedName>
</protein>
<dbReference type="SUPFAM" id="SSF53383">
    <property type="entry name" value="PLP-dependent transferases"/>
    <property type="match status" value="1"/>
</dbReference>
<keyword evidence="1" id="KW-0663">Pyridoxal phosphate</keyword>
<evidence type="ECO:0000313" key="3">
    <source>
        <dbReference type="Proteomes" id="UP000054516"/>
    </source>
</evidence>
<dbReference type="EMBL" id="DF977476">
    <property type="protein sequence ID" value="GAW26424.1"/>
    <property type="molecule type" value="Genomic_DNA"/>
</dbReference>
<evidence type="ECO:0000256" key="1">
    <source>
        <dbReference type="ARBA" id="ARBA00022898"/>
    </source>
</evidence>
<proteinExistence type="predicted"/>
<dbReference type="InterPro" id="IPR015422">
    <property type="entry name" value="PyrdxlP-dep_Trfase_small"/>
</dbReference>
<reference evidence="2" key="1">
    <citation type="submission" date="2016-03" db="EMBL/GenBank/DDBJ databases">
        <title>Draft genome sequence of Rosellinia necatrix.</title>
        <authorList>
            <person name="Kanematsu S."/>
        </authorList>
    </citation>
    <scope>NUCLEOTIDE SEQUENCE [LARGE SCALE GENOMIC DNA]</scope>
    <source>
        <strain evidence="2">W97</strain>
    </source>
</reference>
<dbReference type="GO" id="GO:0006520">
    <property type="term" value="P:amino acid metabolic process"/>
    <property type="evidence" value="ECO:0007669"/>
    <property type="project" value="TreeGrafter"/>
</dbReference>
<dbReference type="PANTHER" id="PTHR43795">
    <property type="entry name" value="BIFUNCTIONAL ASPARTATE AMINOTRANSFERASE AND GLUTAMATE/ASPARTATE-PREPHENATE AMINOTRANSFERASE-RELATED"/>
    <property type="match status" value="1"/>
</dbReference>
<dbReference type="STRING" id="77044.A0A1S8A8J2"/>
<accession>A0A1S8A8J2</accession>
<dbReference type="Gene3D" id="3.90.1150.10">
    <property type="entry name" value="Aspartate Aminotransferase, domain 1"/>
    <property type="match status" value="1"/>
</dbReference>
<keyword evidence="2" id="KW-0808">Transferase</keyword>
<sequence>MLESPEFLVTLSTKKQKTLKNHCRILTRFLDQHEIPYYANINAGVFVWVDLRRYLHSEVSRNAGSDLSLAQASPSQNQEMLREQEMRLFQNCLAGGVGISLGSSFSSEEIGWFRISFTVEERALHVGLQRLLTCLQAMEA</sequence>
<dbReference type="Proteomes" id="UP000054516">
    <property type="component" value="Unassembled WGS sequence"/>
</dbReference>
<gene>
    <name evidence="2" type="ORF">SAMD00023353_3100850</name>
</gene>
<organism evidence="2">
    <name type="scientific">Rosellinia necatrix</name>
    <name type="common">White root-rot fungus</name>
    <dbReference type="NCBI Taxonomy" id="77044"/>
    <lineage>
        <taxon>Eukaryota</taxon>
        <taxon>Fungi</taxon>
        <taxon>Dikarya</taxon>
        <taxon>Ascomycota</taxon>
        <taxon>Pezizomycotina</taxon>
        <taxon>Sordariomycetes</taxon>
        <taxon>Xylariomycetidae</taxon>
        <taxon>Xylariales</taxon>
        <taxon>Xylariaceae</taxon>
        <taxon>Rosellinia</taxon>
    </lineage>
</organism>
<evidence type="ECO:0000313" key="2">
    <source>
        <dbReference type="EMBL" id="GAW26424.1"/>
    </source>
</evidence>
<keyword evidence="3" id="KW-1185">Reference proteome</keyword>
<dbReference type="OrthoDB" id="7042322at2759"/>
<dbReference type="AlphaFoldDB" id="A0A1S8A8J2"/>
<dbReference type="InterPro" id="IPR015424">
    <property type="entry name" value="PyrdxlP-dep_Trfase"/>
</dbReference>
<dbReference type="PANTHER" id="PTHR43795:SF39">
    <property type="entry name" value="AMINOTRANSFERASE CLASS I_CLASSII DOMAIN-CONTAINING PROTEIN"/>
    <property type="match status" value="1"/>
</dbReference>
<name>A0A1S8A8J2_ROSNE</name>